<reference evidence="2" key="1">
    <citation type="journal article" date="2019" name="Int. J. Syst. Evol. Microbiol.">
        <title>The Global Catalogue of Microorganisms (GCM) 10K type strain sequencing project: providing services to taxonomists for standard genome sequencing and annotation.</title>
        <authorList>
            <consortium name="The Broad Institute Genomics Platform"/>
            <consortium name="The Broad Institute Genome Sequencing Center for Infectious Disease"/>
            <person name="Wu L."/>
            <person name="Ma J."/>
        </authorList>
    </citation>
    <scope>NUCLEOTIDE SEQUENCE [LARGE SCALE GENOMIC DNA]</scope>
    <source>
        <strain evidence="2">CCM 7043</strain>
    </source>
</reference>
<dbReference type="SUPFAM" id="SSF54427">
    <property type="entry name" value="NTF2-like"/>
    <property type="match status" value="1"/>
</dbReference>
<protein>
    <submittedName>
        <fullName evidence="1">Nuclear transport factor 2 family protein</fullName>
    </submittedName>
</protein>
<dbReference type="InterPro" id="IPR032710">
    <property type="entry name" value="NTF2-like_dom_sf"/>
</dbReference>
<dbReference type="Proteomes" id="UP001597338">
    <property type="component" value="Unassembled WGS sequence"/>
</dbReference>
<evidence type="ECO:0000313" key="2">
    <source>
        <dbReference type="Proteomes" id="UP001597338"/>
    </source>
</evidence>
<comment type="caution">
    <text evidence="1">The sequence shown here is derived from an EMBL/GenBank/DDBJ whole genome shotgun (WGS) entry which is preliminary data.</text>
</comment>
<name>A0ABW4V2I2_9MICO</name>
<gene>
    <name evidence="1" type="ORF">ACFSL2_03075</name>
</gene>
<evidence type="ECO:0000313" key="1">
    <source>
        <dbReference type="EMBL" id="MFD2024484.1"/>
    </source>
</evidence>
<sequence>MRSTREVLERHLECRRALDLESDLHDNYAKDVTMLSWGEGVHHGLSGVRYLAGVLKTYLPEGNYRYDDLIVADAYGLLRWSGGGPGEKRLHGVDSFVVGHGRIVAQTISYVAG</sequence>
<dbReference type="Gene3D" id="3.10.450.50">
    <property type="match status" value="1"/>
</dbReference>
<dbReference type="EMBL" id="JBHUHF010000001">
    <property type="protein sequence ID" value="MFD2024484.1"/>
    <property type="molecule type" value="Genomic_DNA"/>
</dbReference>
<organism evidence="1 2">
    <name type="scientific">Promicromonospora aerolata</name>
    <dbReference type="NCBI Taxonomy" id="195749"/>
    <lineage>
        <taxon>Bacteria</taxon>
        <taxon>Bacillati</taxon>
        <taxon>Actinomycetota</taxon>
        <taxon>Actinomycetes</taxon>
        <taxon>Micrococcales</taxon>
        <taxon>Promicromonosporaceae</taxon>
        <taxon>Promicromonospora</taxon>
    </lineage>
</organism>
<proteinExistence type="predicted"/>
<accession>A0ABW4V2I2</accession>
<dbReference type="RefSeq" id="WP_377196425.1">
    <property type="nucleotide sequence ID" value="NZ_JBHUHF010000001.1"/>
</dbReference>
<keyword evidence="2" id="KW-1185">Reference proteome</keyword>